<proteinExistence type="inferred from homology"/>
<dbReference type="AlphaFoldDB" id="A0A8K0JCY6"/>
<dbReference type="OrthoDB" id="204980at2759"/>
<dbReference type="PANTHER" id="PTHR10357:SF212">
    <property type="entry name" value="ALPHA-AMYLASE"/>
    <property type="match status" value="1"/>
</dbReference>
<sequence length="235" mass="26530">MTTFPPQDEGGYQWILGQGPLGSARDLKNLVNAAREKDMFVMVDFVTTHVGPGPIADKLASSIVNCRVACNLPHVSTRDSEIRGLYQNGLRWLVVVFKFEGLRIDTFGHVQTDFWLGLLSETGGPLLSLLNYPVYFSLNRFHQQRVSDTHSHVWSMFPKLVPRGTFLDKNDDAHFLNQRNDVAVLKNLLACVMLARGVPVTYRGGAHAYDGEKPWRTSFSTNNELYKFLSAVWRT</sequence>
<dbReference type="PANTHER" id="PTHR10357">
    <property type="entry name" value="ALPHA-AMYLASE FAMILY MEMBER"/>
    <property type="match status" value="1"/>
</dbReference>
<name>A0A8K0JCY6_9HYPO</name>
<accession>A0A8K0JCY6</accession>
<dbReference type="SUPFAM" id="SSF51445">
    <property type="entry name" value="(Trans)glycosidases"/>
    <property type="match status" value="1"/>
</dbReference>
<comment type="similarity">
    <text evidence="1">Belongs to the glycosyl hydrolase 13 family.</text>
</comment>
<dbReference type="EMBL" id="SRPY01000014">
    <property type="protein sequence ID" value="KAG5930434.1"/>
    <property type="molecule type" value="Genomic_DNA"/>
</dbReference>
<protein>
    <submittedName>
        <fullName evidence="2">Uncharacterized protein</fullName>
    </submittedName>
</protein>
<evidence type="ECO:0000313" key="2">
    <source>
        <dbReference type="EMBL" id="KAG5930434.1"/>
    </source>
</evidence>
<dbReference type="Gene3D" id="3.20.20.80">
    <property type="entry name" value="Glycosidases"/>
    <property type="match status" value="2"/>
</dbReference>
<gene>
    <name evidence="2" type="ORF">E4U42_001357</name>
</gene>
<dbReference type="Proteomes" id="UP000811619">
    <property type="component" value="Unassembled WGS sequence"/>
</dbReference>
<organism evidence="2 3">
    <name type="scientific">Claviceps africana</name>
    <dbReference type="NCBI Taxonomy" id="83212"/>
    <lineage>
        <taxon>Eukaryota</taxon>
        <taxon>Fungi</taxon>
        <taxon>Dikarya</taxon>
        <taxon>Ascomycota</taxon>
        <taxon>Pezizomycotina</taxon>
        <taxon>Sordariomycetes</taxon>
        <taxon>Hypocreomycetidae</taxon>
        <taxon>Hypocreales</taxon>
        <taxon>Clavicipitaceae</taxon>
        <taxon>Claviceps</taxon>
    </lineage>
</organism>
<evidence type="ECO:0000313" key="3">
    <source>
        <dbReference type="Proteomes" id="UP000811619"/>
    </source>
</evidence>
<comment type="caution">
    <text evidence="2">The sequence shown here is derived from an EMBL/GenBank/DDBJ whole genome shotgun (WGS) entry which is preliminary data.</text>
</comment>
<reference evidence="2" key="1">
    <citation type="journal article" date="2020" name="bioRxiv">
        <title>Whole genome comparisons of ergot fungi reveals the divergence and evolution of species within the genus Claviceps are the result of varying mechanisms driving genome evolution and host range expansion.</title>
        <authorList>
            <person name="Wyka S.A."/>
            <person name="Mondo S.J."/>
            <person name="Liu M."/>
            <person name="Dettman J."/>
            <person name="Nalam V."/>
            <person name="Broders K.D."/>
        </authorList>
    </citation>
    <scope>NUCLEOTIDE SEQUENCE</scope>
    <source>
        <strain evidence="2">CCC 489</strain>
    </source>
</reference>
<evidence type="ECO:0000256" key="1">
    <source>
        <dbReference type="ARBA" id="ARBA00008061"/>
    </source>
</evidence>
<dbReference type="InterPro" id="IPR017853">
    <property type="entry name" value="GH"/>
</dbReference>
<keyword evidence="3" id="KW-1185">Reference proteome</keyword>